<evidence type="ECO:0000313" key="8">
    <source>
        <dbReference type="Proteomes" id="UP000178446"/>
    </source>
</evidence>
<evidence type="ECO:0000256" key="4">
    <source>
        <dbReference type="ARBA" id="ARBA00023163"/>
    </source>
</evidence>
<feature type="domain" description="Heat-inducible transcription repressor HrcA C-terminal" evidence="5">
    <location>
        <begin position="82"/>
        <end position="227"/>
    </location>
</feature>
<evidence type="ECO:0000313" key="7">
    <source>
        <dbReference type="EMBL" id="OGM18054.1"/>
    </source>
</evidence>
<evidence type="ECO:0000259" key="5">
    <source>
        <dbReference type="Pfam" id="PF01628"/>
    </source>
</evidence>
<dbReference type="Proteomes" id="UP000178446">
    <property type="component" value="Unassembled WGS sequence"/>
</dbReference>
<dbReference type="EMBL" id="MGGB01000058">
    <property type="protein sequence ID" value="OGM18054.1"/>
    <property type="molecule type" value="Genomic_DNA"/>
</dbReference>
<proteinExistence type="predicted"/>
<dbReference type="InterPro" id="IPR036390">
    <property type="entry name" value="WH_DNA-bd_sf"/>
</dbReference>
<keyword evidence="2" id="KW-0805">Transcription regulation</keyword>
<dbReference type="PANTHER" id="PTHR34824:SF1">
    <property type="entry name" value="HEAT-INDUCIBLE TRANSCRIPTION REPRESSOR HRCA"/>
    <property type="match status" value="1"/>
</dbReference>
<dbReference type="InterPro" id="IPR005104">
    <property type="entry name" value="WHTH_HrcA_DNA-bd"/>
</dbReference>
<keyword evidence="4" id="KW-0804">Transcription</keyword>
<evidence type="ECO:0000256" key="2">
    <source>
        <dbReference type="ARBA" id="ARBA00023015"/>
    </source>
</evidence>
<dbReference type="Gene3D" id="3.30.450.40">
    <property type="match status" value="1"/>
</dbReference>
<dbReference type="Gene3D" id="1.10.10.10">
    <property type="entry name" value="Winged helix-like DNA-binding domain superfamily/Winged helix DNA-binding domain"/>
    <property type="match status" value="1"/>
</dbReference>
<evidence type="ECO:0000256" key="1">
    <source>
        <dbReference type="ARBA" id="ARBA00022491"/>
    </source>
</evidence>
<dbReference type="SUPFAM" id="SSF55781">
    <property type="entry name" value="GAF domain-like"/>
    <property type="match status" value="1"/>
</dbReference>
<dbReference type="Pfam" id="PF03444">
    <property type="entry name" value="WHD_HrcA"/>
    <property type="match status" value="1"/>
</dbReference>
<accession>A0A1F7XSN6</accession>
<dbReference type="AlphaFoldDB" id="A0A1F7XSN6"/>
<dbReference type="InterPro" id="IPR036388">
    <property type="entry name" value="WH-like_DNA-bd_sf"/>
</dbReference>
<evidence type="ECO:0000256" key="3">
    <source>
        <dbReference type="ARBA" id="ARBA00023016"/>
    </source>
</evidence>
<comment type="caution">
    <text evidence="7">The sequence shown here is derived from an EMBL/GenBank/DDBJ whole genome shotgun (WGS) entry which is preliminary data.</text>
</comment>
<dbReference type="SUPFAM" id="SSF46785">
    <property type="entry name" value="Winged helix' DNA-binding domain"/>
    <property type="match status" value="1"/>
</dbReference>
<organism evidence="7 8">
    <name type="scientific">Candidatus Woesebacteria bacterium RIFCSPHIGHO2_01_FULL_37_10</name>
    <dbReference type="NCBI Taxonomy" id="1802489"/>
    <lineage>
        <taxon>Bacteria</taxon>
        <taxon>Candidatus Woeseibacteriota</taxon>
    </lineage>
</organism>
<dbReference type="InterPro" id="IPR002571">
    <property type="entry name" value="HrcA"/>
</dbReference>
<keyword evidence="1" id="KW-0678">Repressor</keyword>
<sequence length="243" mass="27454">MSDSLTARQTQILKALIDEYIETAEPVGSEALDKKYSLGISPATIRNEMVDLTNLKYLKQPHTSAGRIPTPLAMKFYIDQLMEEQKMSLADEVKAKEDVWDVREDLDDLMRQATHALADSTKSLAIGTVDKGNVWHSGYASIFMQPEFSELAHSMSLFSLLDEARRVHELFFERMTGLSPIEVIFGEDLGWSDLDYIGVVGTRFNLRGRDCALGIVGSTRMHYPNVIPTLKYFRKLMQEIVGE</sequence>
<dbReference type="GO" id="GO:0003677">
    <property type="term" value="F:DNA binding"/>
    <property type="evidence" value="ECO:0007669"/>
    <property type="project" value="InterPro"/>
</dbReference>
<protein>
    <recommendedName>
        <fullName evidence="9">Heat-inducible transcription repressor HrcA</fullName>
    </recommendedName>
</protein>
<dbReference type="InterPro" id="IPR029016">
    <property type="entry name" value="GAF-like_dom_sf"/>
</dbReference>
<name>A0A1F7XSN6_9BACT</name>
<feature type="domain" description="Winged helix-turn-helix transcription repressor HrcA DNA-binding" evidence="6">
    <location>
        <begin position="4"/>
        <end position="74"/>
    </location>
</feature>
<reference evidence="7 8" key="1">
    <citation type="journal article" date="2016" name="Nat. Commun.">
        <title>Thousands of microbial genomes shed light on interconnected biogeochemical processes in an aquifer system.</title>
        <authorList>
            <person name="Anantharaman K."/>
            <person name="Brown C.T."/>
            <person name="Hug L.A."/>
            <person name="Sharon I."/>
            <person name="Castelle C.J."/>
            <person name="Probst A.J."/>
            <person name="Thomas B.C."/>
            <person name="Singh A."/>
            <person name="Wilkins M.J."/>
            <person name="Karaoz U."/>
            <person name="Brodie E.L."/>
            <person name="Williams K.H."/>
            <person name="Hubbard S.S."/>
            <person name="Banfield J.F."/>
        </authorList>
    </citation>
    <scope>NUCLEOTIDE SEQUENCE [LARGE SCALE GENOMIC DNA]</scope>
</reference>
<keyword evidence="3" id="KW-0346">Stress response</keyword>
<dbReference type="GO" id="GO:0045892">
    <property type="term" value="P:negative regulation of DNA-templated transcription"/>
    <property type="evidence" value="ECO:0007669"/>
    <property type="project" value="TreeGrafter"/>
</dbReference>
<evidence type="ECO:0008006" key="9">
    <source>
        <dbReference type="Google" id="ProtNLM"/>
    </source>
</evidence>
<dbReference type="Pfam" id="PF01628">
    <property type="entry name" value="HrcA"/>
    <property type="match status" value="1"/>
</dbReference>
<dbReference type="InterPro" id="IPR021153">
    <property type="entry name" value="HrcA_C"/>
</dbReference>
<gene>
    <name evidence="7" type="ORF">A2685_03035</name>
</gene>
<evidence type="ECO:0000259" key="6">
    <source>
        <dbReference type="Pfam" id="PF03444"/>
    </source>
</evidence>
<dbReference type="PANTHER" id="PTHR34824">
    <property type="entry name" value="HEAT-INDUCIBLE TRANSCRIPTION REPRESSOR HRCA"/>
    <property type="match status" value="1"/>
</dbReference>